<feature type="binding site" evidence="14">
    <location>
        <begin position="82"/>
        <end position="83"/>
    </location>
    <ligand>
        <name>NAD(+)</name>
        <dbReference type="ChEBI" id="CHEBI:57540"/>
    </ligand>
</feature>
<feature type="binding site" evidence="14">
    <location>
        <position position="115"/>
    </location>
    <ligand>
        <name>NAD(+)</name>
        <dbReference type="ChEBI" id="CHEBI:57540"/>
    </ligand>
</feature>
<feature type="binding site" evidence="14">
    <location>
        <position position="436"/>
    </location>
    <ligand>
        <name>Zn(2+)</name>
        <dbReference type="ChEBI" id="CHEBI:29105"/>
    </ligand>
</feature>
<dbReference type="InterPro" id="IPR036420">
    <property type="entry name" value="BRCT_dom_sf"/>
</dbReference>
<dbReference type="InterPro" id="IPR033136">
    <property type="entry name" value="DNA_ligase_CS"/>
</dbReference>
<dbReference type="Gene3D" id="2.40.50.140">
    <property type="entry name" value="Nucleic acid-binding proteins"/>
    <property type="match status" value="1"/>
</dbReference>
<feature type="binding site" evidence="14">
    <location>
        <position position="138"/>
    </location>
    <ligand>
        <name>NAD(+)</name>
        <dbReference type="ChEBI" id="CHEBI:57540"/>
    </ligand>
</feature>
<dbReference type="AlphaFoldDB" id="A0A0W0U5X8"/>
<dbReference type="Pfam" id="PF01653">
    <property type="entry name" value="DNA_ligase_aden"/>
    <property type="match status" value="1"/>
</dbReference>
<evidence type="ECO:0000256" key="5">
    <source>
        <dbReference type="ARBA" id="ARBA00022705"/>
    </source>
</evidence>
<proteinExistence type="inferred from homology"/>
<dbReference type="PIRSF" id="PIRSF001604">
    <property type="entry name" value="LigA"/>
    <property type="match status" value="1"/>
</dbReference>
<feature type="binding site" evidence="14">
    <location>
        <position position="318"/>
    </location>
    <ligand>
        <name>NAD(+)</name>
        <dbReference type="ChEBI" id="CHEBI:57540"/>
    </ligand>
</feature>
<dbReference type="Pfam" id="PF00533">
    <property type="entry name" value="BRCT"/>
    <property type="match status" value="1"/>
</dbReference>
<dbReference type="SMART" id="SM00292">
    <property type="entry name" value="BRCT"/>
    <property type="match status" value="1"/>
</dbReference>
<dbReference type="Proteomes" id="UP000254033">
    <property type="component" value="Unassembled WGS sequence"/>
</dbReference>
<dbReference type="Pfam" id="PF03119">
    <property type="entry name" value="DNA_ligase_ZBD"/>
    <property type="match status" value="1"/>
</dbReference>
<dbReference type="Pfam" id="PF03120">
    <property type="entry name" value="OB_DNA_ligase"/>
    <property type="match status" value="1"/>
</dbReference>
<evidence type="ECO:0000256" key="13">
    <source>
        <dbReference type="ARBA" id="ARBA00060881"/>
    </source>
</evidence>
<dbReference type="STRING" id="453.Lfee_0493"/>
<accession>A0A0W0U5X8</accession>
<dbReference type="FunFam" id="1.10.287.610:FF:000002">
    <property type="entry name" value="DNA ligase"/>
    <property type="match status" value="1"/>
</dbReference>
<dbReference type="OrthoDB" id="9759736at2"/>
<evidence type="ECO:0000256" key="2">
    <source>
        <dbReference type="ARBA" id="ARBA00012722"/>
    </source>
</evidence>
<dbReference type="PANTHER" id="PTHR23389">
    <property type="entry name" value="CHROMOSOME TRANSMISSION FIDELITY FACTOR 18"/>
    <property type="match status" value="1"/>
</dbReference>
<dbReference type="Gene3D" id="1.10.150.20">
    <property type="entry name" value="5' to 3' exonuclease, C-terminal subdomain"/>
    <property type="match status" value="2"/>
</dbReference>
<feature type="binding site" evidence="14">
    <location>
        <begin position="33"/>
        <end position="37"/>
    </location>
    <ligand>
        <name>NAD(+)</name>
        <dbReference type="ChEBI" id="CHEBI:57540"/>
    </ligand>
</feature>
<protein>
    <recommendedName>
        <fullName evidence="3 14">DNA ligase</fullName>
        <ecNumber evidence="2 14">6.5.1.2</ecNumber>
    </recommendedName>
    <alternativeName>
        <fullName evidence="14">Polydeoxyribonucleotide synthase [NAD(+)]</fullName>
    </alternativeName>
</protein>
<dbReference type="InterPro" id="IPR003583">
    <property type="entry name" value="Hlx-hairpin-Hlx_DNA-bd_motif"/>
</dbReference>
<dbReference type="Gene3D" id="1.10.287.610">
    <property type="entry name" value="Helix hairpin bin"/>
    <property type="match status" value="1"/>
</dbReference>
<keyword evidence="8 14" id="KW-0862">Zinc</keyword>
<evidence type="ECO:0000259" key="16">
    <source>
        <dbReference type="PROSITE" id="PS50172"/>
    </source>
</evidence>
<feature type="domain" description="BRCT" evidence="16">
    <location>
        <begin position="596"/>
        <end position="672"/>
    </location>
</feature>
<keyword evidence="10 14" id="KW-0520">NAD</keyword>
<dbReference type="Gene3D" id="6.20.10.30">
    <property type="match status" value="1"/>
</dbReference>
<sequence>MNEDILNQIKTLRTRIRDYDYHYYVLDDPLVPDIEYDRCFKELQKLEAEYPQYVSADSPTQRIGGKPAGAFEPVLHLQPMRSLGNVFSTDELQAFMKRVSDRLEMDEKALLFTCEPKLDGLAVSLTYKNGVLDCAATRGDGAVGENITNNIRTIAAVPLKLLTDDPPELIEIRGEVYMPKAGFEAYNKKARAHGEKTFANPRNAAAGSLRQLNPAITASRPLAIYCYGIGGYEPKNRSLPNSHFERLQWLQSLGFRVSGETRTVHGFAGCLAFYESMLERRESLPYEIDGVVYKVDDIELQEELGYVARAPRFACAHKFPASEEMTQIHAVDFQVGRTGALTPVARLNPVSVAGVTVSNATLHNMDEIKRKDIRIGDTVVVRRAGDVIPEVVSVVLEKRPDHTQLIQMPAHCPVCGAGVFREEGEAVARCTGGLFCKAQLQQMLWHFASRRAMAIDGLGEVLIEQLIDQEIVRDVADLYTLDLDTLANLERMGKKSAENLLAAIEKSKQTTFARFLYALGIREVGEVSARVLATEFSDIDALKSATAEQLMALRDIGPIGAYHVVHFFAQSHNCEVIDKLLALGVHWPKEERKQLDVNHPFHGKTMVLTGTLTSMGREDAKARLLAVGAKVAGSVSAKTDFVVAGSEAGSKLDKAQALGVKVLDEDEFLRQL</sequence>
<dbReference type="InterPro" id="IPR012340">
    <property type="entry name" value="NA-bd_OB-fold"/>
</dbReference>
<evidence type="ECO:0000313" key="18">
    <source>
        <dbReference type="EMBL" id="STX38859.1"/>
    </source>
</evidence>
<dbReference type="SMART" id="SM00278">
    <property type="entry name" value="HhH1"/>
    <property type="match status" value="4"/>
</dbReference>
<reference evidence="17 19" key="1">
    <citation type="submission" date="2015-11" db="EMBL/GenBank/DDBJ databases">
        <title>Genomic analysis of 38 Legionella species identifies large and diverse effector repertoires.</title>
        <authorList>
            <person name="Burstein D."/>
            <person name="Amaro F."/>
            <person name="Zusman T."/>
            <person name="Lifshitz Z."/>
            <person name="Cohen O."/>
            <person name="Gilbert J.A."/>
            <person name="Pupko T."/>
            <person name="Shuman H.A."/>
            <person name="Segal G."/>
        </authorList>
    </citation>
    <scope>NUCLEOTIDE SEQUENCE [LARGE SCALE GENOMIC DNA]</scope>
    <source>
        <strain evidence="17 19">WO-44C</strain>
    </source>
</reference>
<dbReference type="InterPro" id="IPR001357">
    <property type="entry name" value="BRCT_dom"/>
</dbReference>
<keyword evidence="14" id="KW-0464">Manganese</keyword>
<feature type="binding site" evidence="14">
    <location>
        <position position="412"/>
    </location>
    <ligand>
        <name>Zn(2+)</name>
        <dbReference type="ChEBI" id="CHEBI:29105"/>
    </ligand>
</feature>
<feature type="active site" description="N6-AMP-lysine intermediate" evidence="14">
    <location>
        <position position="117"/>
    </location>
</feature>
<dbReference type="FunFam" id="1.10.150.20:FF:000007">
    <property type="entry name" value="DNA ligase"/>
    <property type="match status" value="1"/>
</dbReference>
<dbReference type="EMBL" id="LNYB01000016">
    <property type="protein sequence ID" value="KTD03137.1"/>
    <property type="molecule type" value="Genomic_DNA"/>
</dbReference>
<dbReference type="GO" id="GO:0003677">
    <property type="term" value="F:DNA binding"/>
    <property type="evidence" value="ECO:0007669"/>
    <property type="project" value="InterPro"/>
</dbReference>
<comment type="cofactor">
    <cofactor evidence="14">
        <name>Mg(2+)</name>
        <dbReference type="ChEBI" id="CHEBI:18420"/>
    </cofactor>
    <cofactor evidence="14">
        <name>Mn(2+)</name>
        <dbReference type="ChEBI" id="CHEBI:29035"/>
    </cofactor>
</comment>
<comment type="catalytic activity">
    <reaction evidence="12 14 15">
        <text>NAD(+) + (deoxyribonucleotide)n-3'-hydroxyl + 5'-phospho-(deoxyribonucleotide)m = (deoxyribonucleotide)n+m + AMP + beta-nicotinamide D-nucleotide.</text>
        <dbReference type="EC" id="6.5.1.2"/>
    </reaction>
</comment>
<dbReference type="NCBIfam" id="TIGR00575">
    <property type="entry name" value="dnlj"/>
    <property type="match status" value="1"/>
</dbReference>
<dbReference type="SMART" id="SM00532">
    <property type="entry name" value="LIGANc"/>
    <property type="match status" value="1"/>
</dbReference>
<keyword evidence="5 14" id="KW-0235">DNA replication</keyword>
<comment type="similarity">
    <text evidence="13 14">Belongs to the NAD-dependent DNA ligase family. LigA subfamily.</text>
</comment>
<dbReference type="InterPro" id="IPR018239">
    <property type="entry name" value="DNA_ligase_AS"/>
</dbReference>
<keyword evidence="19" id="KW-1185">Reference proteome</keyword>
<dbReference type="SUPFAM" id="SSF56091">
    <property type="entry name" value="DNA ligase/mRNA capping enzyme, catalytic domain"/>
    <property type="match status" value="1"/>
</dbReference>
<evidence type="ECO:0000256" key="1">
    <source>
        <dbReference type="ARBA" id="ARBA00004067"/>
    </source>
</evidence>
<dbReference type="Gene3D" id="3.40.50.10190">
    <property type="entry name" value="BRCT domain"/>
    <property type="match status" value="1"/>
</dbReference>
<feature type="binding site" evidence="14">
    <location>
        <position position="294"/>
    </location>
    <ligand>
        <name>NAD(+)</name>
        <dbReference type="ChEBI" id="CHEBI:57540"/>
    </ligand>
</feature>
<evidence type="ECO:0000256" key="12">
    <source>
        <dbReference type="ARBA" id="ARBA00034005"/>
    </source>
</evidence>
<evidence type="ECO:0000256" key="11">
    <source>
        <dbReference type="ARBA" id="ARBA00023204"/>
    </source>
</evidence>
<evidence type="ECO:0000313" key="20">
    <source>
        <dbReference type="Proteomes" id="UP000254033"/>
    </source>
</evidence>
<evidence type="ECO:0000256" key="6">
    <source>
        <dbReference type="ARBA" id="ARBA00022723"/>
    </source>
</evidence>
<organism evidence="17 19">
    <name type="scientific">Legionella feeleii</name>
    <dbReference type="NCBI Taxonomy" id="453"/>
    <lineage>
        <taxon>Bacteria</taxon>
        <taxon>Pseudomonadati</taxon>
        <taxon>Pseudomonadota</taxon>
        <taxon>Gammaproteobacteria</taxon>
        <taxon>Legionellales</taxon>
        <taxon>Legionellaceae</taxon>
        <taxon>Legionella</taxon>
    </lineage>
</organism>
<keyword evidence="6 14" id="KW-0479">Metal-binding</keyword>
<dbReference type="EC" id="6.5.1.2" evidence="2 14"/>
<dbReference type="GO" id="GO:0046872">
    <property type="term" value="F:metal ion binding"/>
    <property type="evidence" value="ECO:0007669"/>
    <property type="project" value="UniProtKB-KW"/>
</dbReference>
<dbReference type="GO" id="GO:0006260">
    <property type="term" value="P:DNA replication"/>
    <property type="evidence" value="ECO:0007669"/>
    <property type="project" value="UniProtKB-KW"/>
</dbReference>
<dbReference type="CDD" id="cd00114">
    <property type="entry name" value="LIGANc"/>
    <property type="match status" value="1"/>
</dbReference>
<dbReference type="NCBIfam" id="NF005932">
    <property type="entry name" value="PRK07956.1"/>
    <property type="match status" value="1"/>
</dbReference>
<dbReference type="FunFam" id="3.30.470.30:FF:000001">
    <property type="entry name" value="DNA ligase"/>
    <property type="match status" value="1"/>
</dbReference>
<keyword evidence="11 14" id="KW-0234">DNA repair</keyword>
<dbReference type="FunFam" id="2.40.50.140:FF:000012">
    <property type="entry name" value="DNA ligase"/>
    <property type="match status" value="1"/>
</dbReference>
<reference evidence="18 20" key="2">
    <citation type="submission" date="2018-06" db="EMBL/GenBank/DDBJ databases">
        <authorList>
            <consortium name="Pathogen Informatics"/>
            <person name="Doyle S."/>
        </authorList>
    </citation>
    <scope>NUCLEOTIDE SEQUENCE [LARGE SCALE GENOMIC DNA]</scope>
    <source>
        <strain evidence="18 20">NCTC11978</strain>
    </source>
</reference>
<dbReference type="PROSITE" id="PS01055">
    <property type="entry name" value="DNA_LIGASE_N1"/>
    <property type="match status" value="1"/>
</dbReference>
<dbReference type="GO" id="GO:0006281">
    <property type="term" value="P:DNA repair"/>
    <property type="evidence" value="ECO:0007669"/>
    <property type="project" value="UniProtKB-KW"/>
</dbReference>
<dbReference type="GO" id="GO:0003911">
    <property type="term" value="F:DNA ligase (NAD+) activity"/>
    <property type="evidence" value="ECO:0007669"/>
    <property type="project" value="UniProtKB-UniRule"/>
</dbReference>
<evidence type="ECO:0000256" key="10">
    <source>
        <dbReference type="ARBA" id="ARBA00023027"/>
    </source>
</evidence>
<evidence type="ECO:0000256" key="7">
    <source>
        <dbReference type="ARBA" id="ARBA00022763"/>
    </source>
</evidence>
<dbReference type="FunFam" id="1.10.150.20:FF:000006">
    <property type="entry name" value="DNA ligase"/>
    <property type="match status" value="1"/>
</dbReference>
<dbReference type="InterPro" id="IPR004150">
    <property type="entry name" value="NAD_DNA_ligase_OB"/>
</dbReference>
<dbReference type="Pfam" id="PF12826">
    <property type="entry name" value="HHH_2"/>
    <property type="match status" value="1"/>
</dbReference>
<dbReference type="PROSITE" id="PS50172">
    <property type="entry name" value="BRCT"/>
    <property type="match status" value="1"/>
</dbReference>
<dbReference type="InterPro" id="IPR010994">
    <property type="entry name" value="RuvA_2-like"/>
</dbReference>
<evidence type="ECO:0000256" key="8">
    <source>
        <dbReference type="ARBA" id="ARBA00022833"/>
    </source>
</evidence>
<dbReference type="EMBL" id="UGNY01000001">
    <property type="protein sequence ID" value="STX38859.1"/>
    <property type="molecule type" value="Genomic_DNA"/>
</dbReference>
<evidence type="ECO:0000313" key="19">
    <source>
        <dbReference type="Proteomes" id="UP000054698"/>
    </source>
</evidence>
<dbReference type="InterPro" id="IPR013840">
    <property type="entry name" value="DNAligase_N"/>
</dbReference>
<evidence type="ECO:0000256" key="9">
    <source>
        <dbReference type="ARBA" id="ARBA00022842"/>
    </source>
</evidence>
<evidence type="ECO:0000256" key="15">
    <source>
        <dbReference type="RuleBase" id="RU000618"/>
    </source>
</evidence>
<comment type="caution">
    <text evidence="14">Lacks conserved residue(s) required for the propagation of feature annotation.</text>
</comment>
<dbReference type="InterPro" id="IPR004149">
    <property type="entry name" value="Znf_DNAligase_C4"/>
</dbReference>
<feature type="binding site" evidence="14">
    <location>
        <position position="175"/>
    </location>
    <ligand>
        <name>NAD(+)</name>
        <dbReference type="ChEBI" id="CHEBI:57540"/>
    </ligand>
</feature>
<evidence type="ECO:0000256" key="3">
    <source>
        <dbReference type="ARBA" id="ARBA00013308"/>
    </source>
</evidence>
<gene>
    <name evidence="14 18" type="primary">ligA</name>
    <name evidence="17" type="ORF">Lfee_0493</name>
    <name evidence="18" type="ORF">NCTC11978_02049</name>
</gene>
<name>A0A0W0U5X8_9GAMM</name>
<dbReference type="RefSeq" id="WP_058443710.1">
    <property type="nucleotide sequence ID" value="NZ_CAAAHT010000012.1"/>
</dbReference>
<dbReference type="HAMAP" id="MF_01588">
    <property type="entry name" value="DNA_ligase_A"/>
    <property type="match status" value="1"/>
</dbReference>
<evidence type="ECO:0000256" key="14">
    <source>
        <dbReference type="HAMAP-Rule" id="MF_01588"/>
    </source>
</evidence>
<dbReference type="Proteomes" id="UP000054698">
    <property type="component" value="Unassembled WGS sequence"/>
</dbReference>
<comment type="function">
    <text evidence="1 14">DNA ligase that catalyzes the formation of phosphodiester linkages between 5'-phosphoryl and 3'-hydroxyl groups in double-stranded DNA using NAD as a coenzyme and as the energy source for the reaction. It is essential for DNA replication and repair of damaged DNA.</text>
</comment>
<dbReference type="SUPFAM" id="SSF52113">
    <property type="entry name" value="BRCT domain"/>
    <property type="match status" value="1"/>
</dbReference>
<dbReference type="CDD" id="cd17748">
    <property type="entry name" value="BRCT_DNA_ligase_like"/>
    <property type="match status" value="1"/>
</dbReference>
<dbReference type="GO" id="GO:0005829">
    <property type="term" value="C:cytosol"/>
    <property type="evidence" value="ECO:0007669"/>
    <property type="project" value="TreeGrafter"/>
</dbReference>
<keyword evidence="4 14" id="KW-0436">Ligase</keyword>
<keyword evidence="7 14" id="KW-0227">DNA damage</keyword>
<dbReference type="PATRIC" id="fig|453.4.peg.536"/>
<evidence type="ECO:0000256" key="4">
    <source>
        <dbReference type="ARBA" id="ARBA00022598"/>
    </source>
</evidence>
<dbReference type="Pfam" id="PF14520">
    <property type="entry name" value="HHH_5"/>
    <property type="match status" value="1"/>
</dbReference>
<feature type="binding site" evidence="14">
    <location>
        <position position="415"/>
    </location>
    <ligand>
        <name>Zn(2+)</name>
        <dbReference type="ChEBI" id="CHEBI:29105"/>
    </ligand>
</feature>
<dbReference type="PANTHER" id="PTHR23389:SF9">
    <property type="entry name" value="DNA LIGASE"/>
    <property type="match status" value="1"/>
</dbReference>
<dbReference type="InterPro" id="IPR001679">
    <property type="entry name" value="DNA_ligase"/>
</dbReference>
<dbReference type="InterPro" id="IPR013839">
    <property type="entry name" value="DNAligase_adenylation"/>
</dbReference>
<dbReference type="InterPro" id="IPR041663">
    <property type="entry name" value="DisA/LigA_HHH"/>
</dbReference>
<dbReference type="SUPFAM" id="SSF47781">
    <property type="entry name" value="RuvA domain 2-like"/>
    <property type="match status" value="1"/>
</dbReference>
<dbReference type="SUPFAM" id="SSF50249">
    <property type="entry name" value="Nucleic acid-binding proteins"/>
    <property type="match status" value="1"/>
</dbReference>
<dbReference type="Gene3D" id="3.30.470.30">
    <property type="entry name" value="DNA ligase/mRNA capping enzyme"/>
    <property type="match status" value="1"/>
</dbReference>
<dbReference type="PROSITE" id="PS01056">
    <property type="entry name" value="DNA_LIGASE_N2"/>
    <property type="match status" value="1"/>
</dbReference>
<keyword evidence="9 14" id="KW-0460">Magnesium</keyword>
<evidence type="ECO:0000313" key="17">
    <source>
        <dbReference type="EMBL" id="KTD03137.1"/>
    </source>
</evidence>